<proteinExistence type="predicted"/>
<dbReference type="AlphaFoldDB" id="A0A1W1DV37"/>
<feature type="transmembrane region" description="Helical" evidence="1">
    <location>
        <begin position="58"/>
        <end position="78"/>
    </location>
</feature>
<accession>A0A1W1DV37</accession>
<name>A0A1W1DV37_9ZZZZ</name>
<protein>
    <submittedName>
        <fullName evidence="2">Uncharacterized protein</fullName>
    </submittedName>
</protein>
<sequence>MLLSTKERAVLSKEPSPPTTMIKSACSAISSDSSTTPTPCCSRNVLSSPALPSLTGSFGLVMMPMVLNIVDLLLLIYLK</sequence>
<evidence type="ECO:0000313" key="2">
    <source>
        <dbReference type="EMBL" id="SFV85602.1"/>
    </source>
</evidence>
<organism evidence="2">
    <name type="scientific">hydrothermal vent metagenome</name>
    <dbReference type="NCBI Taxonomy" id="652676"/>
    <lineage>
        <taxon>unclassified sequences</taxon>
        <taxon>metagenomes</taxon>
        <taxon>ecological metagenomes</taxon>
    </lineage>
</organism>
<gene>
    <name evidence="2" type="ORF">MNB_SUP05-7-277</name>
</gene>
<evidence type="ECO:0000256" key="1">
    <source>
        <dbReference type="SAM" id="Phobius"/>
    </source>
</evidence>
<keyword evidence="1" id="KW-0472">Membrane</keyword>
<dbReference type="EMBL" id="FPHW01000234">
    <property type="protein sequence ID" value="SFV85602.1"/>
    <property type="molecule type" value="Genomic_DNA"/>
</dbReference>
<keyword evidence="1" id="KW-1133">Transmembrane helix</keyword>
<reference evidence="2" key="1">
    <citation type="submission" date="2016-10" db="EMBL/GenBank/DDBJ databases">
        <authorList>
            <person name="de Groot N.N."/>
        </authorList>
    </citation>
    <scope>NUCLEOTIDE SEQUENCE</scope>
</reference>
<keyword evidence="1" id="KW-0812">Transmembrane</keyword>